<keyword evidence="5" id="KW-1185">Reference proteome</keyword>
<name>A0A6A1UH51_9ROSI</name>
<feature type="region of interest" description="Disordered" evidence="1">
    <location>
        <begin position="1"/>
        <end position="25"/>
    </location>
</feature>
<sequence length="143" mass="15974">MAHSLKKVSLLDDGPSLAPEGSPINLSQLSRVDKRKKKLFDSEEECERVKKVSSPVGFSFLRNATPPQNLIPPSSLKDDDDDIVFADLKLHRRKMNVKKRKVLTEMQNELMMLLQSAKFGLAINSEEENWAEAADLSAPSPAQ</sequence>
<evidence type="ECO:0000313" key="5">
    <source>
        <dbReference type="Proteomes" id="UP000516437"/>
    </source>
</evidence>
<gene>
    <name evidence="2" type="ORF">CJ030_MR0G010407</name>
    <name evidence="3" type="ORF">CJ030_MR0G010409</name>
    <name evidence="4" type="ORF">CJ030_MR0G010410</name>
</gene>
<reference evidence="2" key="1">
    <citation type="submission" date="2018-07" db="EMBL/GenBank/DDBJ databases">
        <authorList>
            <person name="Gao Z.-S."/>
            <person name="Jia H.-M."/>
            <person name="Jia H.-J."/>
            <person name="Cai Q.-L."/>
            <person name="Wang Y."/>
            <person name="Zhao H.-B."/>
        </authorList>
    </citation>
    <scope>NUCLEOTIDE SEQUENCE</scope>
    <source>
        <tissue evidence="2">Leaves</tissue>
    </source>
</reference>
<evidence type="ECO:0000256" key="1">
    <source>
        <dbReference type="SAM" id="MobiDB-lite"/>
    </source>
</evidence>
<comment type="caution">
    <text evidence="2">The sequence shown here is derived from an EMBL/GenBank/DDBJ whole genome shotgun (WGS) entry which is preliminary data.</text>
</comment>
<dbReference type="EMBL" id="RXIC02000405">
    <property type="protein sequence ID" value="KAB1199884.1"/>
    <property type="molecule type" value="Genomic_DNA"/>
</dbReference>
<dbReference type="Proteomes" id="UP000516437">
    <property type="component" value="Unassembled WGS sequence"/>
</dbReference>
<accession>A0A6A1UH51</accession>
<evidence type="ECO:0000313" key="4">
    <source>
        <dbReference type="EMBL" id="KAB1199887.1"/>
    </source>
</evidence>
<dbReference type="EMBL" id="RXIC02000405">
    <property type="protein sequence ID" value="KAB1199886.1"/>
    <property type="molecule type" value="Genomic_DNA"/>
</dbReference>
<proteinExistence type="predicted"/>
<protein>
    <submittedName>
        <fullName evidence="2">Uncharacterized protein</fullName>
    </submittedName>
</protein>
<reference evidence="2 5" key="2">
    <citation type="journal article" date="2019" name="Plant Biotechnol. J.">
        <title>The red bayberry genome and genetic basis of sex determination.</title>
        <authorList>
            <person name="Jia H.M."/>
            <person name="Jia H.J."/>
            <person name="Cai Q.L."/>
            <person name="Wang Y."/>
            <person name="Zhao H.B."/>
            <person name="Yang W.F."/>
            <person name="Wang G.Y."/>
            <person name="Li Y.H."/>
            <person name="Zhan D.L."/>
            <person name="Shen Y.T."/>
            <person name="Niu Q.F."/>
            <person name="Chang L."/>
            <person name="Qiu J."/>
            <person name="Zhao L."/>
            <person name="Xie H.B."/>
            <person name="Fu W.Y."/>
            <person name="Jin J."/>
            <person name="Li X.W."/>
            <person name="Jiao Y."/>
            <person name="Zhou C.C."/>
            <person name="Tu T."/>
            <person name="Chai C.Y."/>
            <person name="Gao J.L."/>
            <person name="Fan L.J."/>
            <person name="van de Weg E."/>
            <person name="Wang J.Y."/>
            <person name="Gao Z.S."/>
        </authorList>
    </citation>
    <scope>NUCLEOTIDE SEQUENCE [LARGE SCALE GENOMIC DNA]</scope>
    <source>
        <tissue evidence="2">Leaves</tissue>
    </source>
</reference>
<evidence type="ECO:0000313" key="2">
    <source>
        <dbReference type="EMBL" id="KAB1199884.1"/>
    </source>
</evidence>
<evidence type="ECO:0000313" key="3">
    <source>
        <dbReference type="EMBL" id="KAB1199886.1"/>
    </source>
</evidence>
<dbReference type="AlphaFoldDB" id="A0A6A1UH51"/>
<organism evidence="2 5">
    <name type="scientific">Morella rubra</name>
    <name type="common">Chinese bayberry</name>
    <dbReference type="NCBI Taxonomy" id="262757"/>
    <lineage>
        <taxon>Eukaryota</taxon>
        <taxon>Viridiplantae</taxon>
        <taxon>Streptophyta</taxon>
        <taxon>Embryophyta</taxon>
        <taxon>Tracheophyta</taxon>
        <taxon>Spermatophyta</taxon>
        <taxon>Magnoliopsida</taxon>
        <taxon>eudicotyledons</taxon>
        <taxon>Gunneridae</taxon>
        <taxon>Pentapetalae</taxon>
        <taxon>rosids</taxon>
        <taxon>fabids</taxon>
        <taxon>Fagales</taxon>
        <taxon>Myricaceae</taxon>
        <taxon>Morella</taxon>
    </lineage>
</organism>
<dbReference type="EMBL" id="RXIC02000405">
    <property type="protein sequence ID" value="KAB1199887.1"/>
    <property type="molecule type" value="Genomic_DNA"/>
</dbReference>
<reference evidence="2" key="3">
    <citation type="submission" date="2019-09" db="EMBL/GenBank/DDBJ databases">
        <authorList>
            <person name="Gao Z."/>
        </authorList>
    </citation>
    <scope>NUCLEOTIDE SEQUENCE</scope>
    <source>
        <tissue evidence="2">Leaves</tissue>
    </source>
</reference>